<proteinExistence type="predicted"/>
<keyword evidence="3" id="KW-1185">Reference proteome</keyword>
<organism evidence="2 3">
    <name type="scientific">Shimia gijangensis</name>
    <dbReference type="NCBI Taxonomy" id="1470563"/>
    <lineage>
        <taxon>Bacteria</taxon>
        <taxon>Pseudomonadati</taxon>
        <taxon>Pseudomonadota</taxon>
        <taxon>Alphaproteobacteria</taxon>
        <taxon>Rhodobacterales</taxon>
        <taxon>Roseobacteraceae</taxon>
    </lineage>
</organism>
<dbReference type="PANTHER" id="PTHR30347:SF1">
    <property type="entry name" value="MECHANOSENSITIVE CHANNEL MSCK"/>
    <property type="match status" value="1"/>
</dbReference>
<sequence length="100" mass="11220">DLEKTKEILETAAADEGSLVQHPAPSVLFRGLGDSSLDFELRCYLRDVDTMLSTQSDLLFRIYVDLSKAGIEIPFPQRDVNLRDLTVKHDKPGQERSGTE</sequence>
<dbReference type="EMBL" id="FQZQ01000016">
    <property type="protein sequence ID" value="SHJ99023.1"/>
    <property type="molecule type" value="Genomic_DNA"/>
</dbReference>
<evidence type="ECO:0000259" key="1">
    <source>
        <dbReference type="Pfam" id="PF21082"/>
    </source>
</evidence>
<evidence type="ECO:0000313" key="2">
    <source>
        <dbReference type="EMBL" id="SHJ99023.1"/>
    </source>
</evidence>
<reference evidence="3" key="1">
    <citation type="submission" date="2016-11" db="EMBL/GenBank/DDBJ databases">
        <authorList>
            <person name="Varghese N."/>
            <person name="Submissions S."/>
        </authorList>
    </citation>
    <scope>NUCLEOTIDE SEQUENCE [LARGE SCALE GENOMIC DNA]</scope>
    <source>
        <strain evidence="3">DSM 100564</strain>
    </source>
</reference>
<accession>A0A1M6NTF1</accession>
<dbReference type="AlphaFoldDB" id="A0A1M6NTF1"/>
<dbReference type="InterPro" id="IPR011066">
    <property type="entry name" value="MscS_channel_C_sf"/>
</dbReference>
<dbReference type="STRING" id="1470563.SAMN05444000_116104"/>
<dbReference type="Proteomes" id="UP000183982">
    <property type="component" value="Unassembled WGS sequence"/>
</dbReference>
<feature type="domain" description="Mechanosensitive ion channel MscS C-terminal" evidence="1">
    <location>
        <begin position="2"/>
        <end position="73"/>
    </location>
</feature>
<evidence type="ECO:0000313" key="3">
    <source>
        <dbReference type="Proteomes" id="UP000183982"/>
    </source>
</evidence>
<gene>
    <name evidence="2" type="ORF">SAMN05444000_116104</name>
</gene>
<dbReference type="Pfam" id="PF21082">
    <property type="entry name" value="MS_channel_3rd"/>
    <property type="match status" value="1"/>
</dbReference>
<feature type="non-terminal residue" evidence="2">
    <location>
        <position position="1"/>
    </location>
</feature>
<dbReference type="PANTHER" id="PTHR30347">
    <property type="entry name" value="POTASSIUM CHANNEL RELATED"/>
    <property type="match status" value="1"/>
</dbReference>
<dbReference type="GO" id="GO:0016020">
    <property type="term" value="C:membrane"/>
    <property type="evidence" value="ECO:0007669"/>
    <property type="project" value="InterPro"/>
</dbReference>
<name>A0A1M6NTF1_9RHOB</name>
<dbReference type="SUPFAM" id="SSF82689">
    <property type="entry name" value="Mechanosensitive channel protein MscS (YggB), C-terminal domain"/>
    <property type="match status" value="1"/>
</dbReference>
<dbReference type="Gene3D" id="3.30.70.100">
    <property type="match status" value="1"/>
</dbReference>
<protein>
    <submittedName>
        <fullName evidence="2">Mechanosensitive ion channel</fullName>
    </submittedName>
</protein>
<dbReference type="OrthoDB" id="9814206at2"/>
<dbReference type="InterPro" id="IPR052702">
    <property type="entry name" value="MscS-like_channel"/>
</dbReference>
<dbReference type="InterPro" id="IPR049278">
    <property type="entry name" value="MS_channel_C"/>
</dbReference>